<dbReference type="InterPro" id="IPR036390">
    <property type="entry name" value="WH_DNA-bd_sf"/>
</dbReference>
<dbReference type="PROSITE" id="PS50956">
    <property type="entry name" value="HTH_ASNC_2"/>
    <property type="match status" value="1"/>
</dbReference>
<evidence type="ECO:0000256" key="1">
    <source>
        <dbReference type="ARBA" id="ARBA00023015"/>
    </source>
</evidence>
<proteinExistence type="predicted"/>
<name>A0A378TGY4_9MYCO</name>
<dbReference type="Pfam" id="PF01037">
    <property type="entry name" value="AsnC_trans_reg"/>
    <property type="match status" value="1"/>
</dbReference>
<dbReference type="InterPro" id="IPR036388">
    <property type="entry name" value="WH-like_DNA-bd_sf"/>
</dbReference>
<dbReference type="SMART" id="SM00344">
    <property type="entry name" value="HTH_ASNC"/>
    <property type="match status" value="1"/>
</dbReference>
<keyword evidence="6" id="KW-1185">Reference proteome</keyword>
<dbReference type="Pfam" id="PF13404">
    <property type="entry name" value="HTH_AsnC-type"/>
    <property type="match status" value="1"/>
</dbReference>
<dbReference type="SUPFAM" id="SSF54909">
    <property type="entry name" value="Dimeric alpha+beta barrel"/>
    <property type="match status" value="1"/>
</dbReference>
<dbReference type="GO" id="GO:0043565">
    <property type="term" value="F:sequence-specific DNA binding"/>
    <property type="evidence" value="ECO:0007669"/>
    <property type="project" value="InterPro"/>
</dbReference>
<organism evidence="5 6">
    <name type="scientific">Mycolicibacterium tokaiense</name>
    <dbReference type="NCBI Taxonomy" id="39695"/>
    <lineage>
        <taxon>Bacteria</taxon>
        <taxon>Bacillati</taxon>
        <taxon>Actinomycetota</taxon>
        <taxon>Actinomycetes</taxon>
        <taxon>Mycobacteriales</taxon>
        <taxon>Mycobacteriaceae</taxon>
        <taxon>Mycolicibacterium</taxon>
    </lineage>
</organism>
<evidence type="ECO:0000259" key="4">
    <source>
        <dbReference type="PROSITE" id="PS50956"/>
    </source>
</evidence>
<gene>
    <name evidence="5" type="primary">asnC_3</name>
    <name evidence="5" type="ORF">NCTC10821_03599</name>
</gene>
<dbReference type="AlphaFoldDB" id="A0A378TGY4"/>
<keyword evidence="3" id="KW-0804">Transcription</keyword>
<sequence length="174" mass="18973">MLCNLHTNRVNQEKGAGTLTAPTPVDSIDRRILLALNDDPRAPAITLAERTGLSRNTVQARLTRLETGGTLRAFERRISPAALGYPMTAFILTTVTQRKLQAVADALTAVPEVLEVLGISGAVDLQVQVVARDADDLYRIAGRILDIDGVEQTNTSLVMRQLVNYRLTPLLEQS</sequence>
<dbReference type="InterPro" id="IPR019887">
    <property type="entry name" value="Tscrpt_reg_AsnC/Lrp_C"/>
</dbReference>
<dbReference type="Proteomes" id="UP000254978">
    <property type="component" value="Unassembled WGS sequence"/>
</dbReference>
<accession>A0A378TGY4</accession>
<dbReference type="EMBL" id="UGQT01000001">
    <property type="protein sequence ID" value="STZ60061.1"/>
    <property type="molecule type" value="Genomic_DNA"/>
</dbReference>
<dbReference type="InterPro" id="IPR011008">
    <property type="entry name" value="Dimeric_a/b-barrel"/>
</dbReference>
<reference evidence="5 6" key="1">
    <citation type="submission" date="2018-06" db="EMBL/GenBank/DDBJ databases">
        <authorList>
            <consortium name="Pathogen Informatics"/>
            <person name="Doyle S."/>
        </authorList>
    </citation>
    <scope>NUCLEOTIDE SEQUENCE [LARGE SCALE GENOMIC DNA]</scope>
    <source>
        <strain evidence="5 6">NCTC10821</strain>
    </source>
</reference>
<evidence type="ECO:0000313" key="5">
    <source>
        <dbReference type="EMBL" id="STZ60061.1"/>
    </source>
</evidence>
<dbReference type="PANTHER" id="PTHR30154:SF34">
    <property type="entry name" value="TRANSCRIPTIONAL REGULATOR AZLB"/>
    <property type="match status" value="1"/>
</dbReference>
<dbReference type="InterPro" id="IPR000485">
    <property type="entry name" value="AsnC-type_HTH_dom"/>
</dbReference>
<dbReference type="RefSeq" id="WP_115279361.1">
    <property type="nucleotide sequence ID" value="NZ_AP022600.1"/>
</dbReference>
<dbReference type="OrthoDB" id="9809462at2"/>
<dbReference type="SUPFAM" id="SSF46785">
    <property type="entry name" value="Winged helix' DNA-binding domain"/>
    <property type="match status" value="1"/>
</dbReference>
<evidence type="ECO:0000256" key="3">
    <source>
        <dbReference type="ARBA" id="ARBA00023163"/>
    </source>
</evidence>
<keyword evidence="2" id="KW-0238">DNA-binding</keyword>
<protein>
    <submittedName>
        <fullName evidence="5">AsnC family transcriptional regulator</fullName>
    </submittedName>
</protein>
<dbReference type="PRINTS" id="PR00033">
    <property type="entry name" value="HTHASNC"/>
</dbReference>
<dbReference type="PANTHER" id="PTHR30154">
    <property type="entry name" value="LEUCINE-RESPONSIVE REGULATORY PROTEIN"/>
    <property type="match status" value="1"/>
</dbReference>
<dbReference type="Gene3D" id="1.10.10.10">
    <property type="entry name" value="Winged helix-like DNA-binding domain superfamily/Winged helix DNA-binding domain"/>
    <property type="match status" value="1"/>
</dbReference>
<keyword evidence="1" id="KW-0805">Transcription regulation</keyword>
<dbReference type="Gene3D" id="3.30.70.920">
    <property type="match status" value="1"/>
</dbReference>
<evidence type="ECO:0000256" key="2">
    <source>
        <dbReference type="ARBA" id="ARBA00023125"/>
    </source>
</evidence>
<dbReference type="InterPro" id="IPR019888">
    <property type="entry name" value="Tscrpt_reg_AsnC-like"/>
</dbReference>
<feature type="domain" description="HTH asnC-type" evidence="4">
    <location>
        <begin position="25"/>
        <end position="86"/>
    </location>
</feature>
<dbReference type="GO" id="GO:0005829">
    <property type="term" value="C:cytosol"/>
    <property type="evidence" value="ECO:0007669"/>
    <property type="project" value="TreeGrafter"/>
</dbReference>
<evidence type="ECO:0000313" key="6">
    <source>
        <dbReference type="Proteomes" id="UP000254978"/>
    </source>
</evidence>
<dbReference type="GO" id="GO:0043200">
    <property type="term" value="P:response to amino acid"/>
    <property type="evidence" value="ECO:0007669"/>
    <property type="project" value="TreeGrafter"/>
</dbReference>